<sequence length="389" mass="42487">MTDDKLISRMQAVQSPIIPVVGELIKNSPGTISLGQGVVSYSPPPEAIELLPKFLGEARNNLYQAVEGIPPLLTALKAKLSAFNCIEINNDSCVVVTAGSNMAFMNAILAITSPGDEIILNTPYYFNHEMAITMAGCRVVLVETDENYQLRPEALAAAITPKTKAIVTISPNNPTGVVYSEAALRQVNQICRDRHIYHISDEAYEYFTYNGVKHISPGAFAGSSDYTISLYSLSKAYGFAGWRIGYMVIPKHLLVAVKKVQDTILICPPVVSQYAALGALQAKDEYLKENIGAIAQVRQLVIDSLNHLQGLCTIAQADGAFYFFLKVHTQMNAFELVKRLIQEHKVAVIPGTTFGMENGCYLRVAYGALQENTAKAGIERLVNGLRNII</sequence>
<evidence type="ECO:0000256" key="5">
    <source>
        <dbReference type="ARBA" id="ARBA00022898"/>
    </source>
</evidence>
<keyword evidence="9" id="KW-1185">Reference proteome</keyword>
<dbReference type="OrthoDB" id="9802328at2"/>
<dbReference type="Pfam" id="PF00155">
    <property type="entry name" value="Aminotran_1_2"/>
    <property type="match status" value="1"/>
</dbReference>
<feature type="domain" description="Aminotransferase class I/classII large" evidence="7">
    <location>
        <begin position="32"/>
        <end position="381"/>
    </location>
</feature>
<dbReference type="PANTHER" id="PTHR46383:SF5">
    <property type="entry name" value="AMINOTRANSFERASE CLASS I_CLASSII DOMAIN-CONTAINING PROTEIN"/>
    <property type="match status" value="1"/>
</dbReference>
<dbReference type="InterPro" id="IPR015424">
    <property type="entry name" value="PyrdxlP-dep_Trfase"/>
</dbReference>
<keyword evidence="5" id="KW-0663">Pyridoxal phosphate</keyword>
<comment type="cofactor">
    <cofactor evidence="1 6">
        <name>pyridoxal 5'-phosphate</name>
        <dbReference type="ChEBI" id="CHEBI:597326"/>
    </cofactor>
</comment>
<proteinExistence type="inferred from homology"/>
<evidence type="ECO:0000256" key="4">
    <source>
        <dbReference type="ARBA" id="ARBA00022679"/>
    </source>
</evidence>
<dbReference type="Gene3D" id="3.90.1150.10">
    <property type="entry name" value="Aspartate Aminotransferase, domain 1"/>
    <property type="match status" value="1"/>
</dbReference>
<evidence type="ECO:0000256" key="2">
    <source>
        <dbReference type="ARBA" id="ARBA00007441"/>
    </source>
</evidence>
<dbReference type="STRING" id="224013.ACX27_14970"/>
<dbReference type="KEGG" id="npz:ACX27_14970"/>
<evidence type="ECO:0000259" key="7">
    <source>
        <dbReference type="Pfam" id="PF00155"/>
    </source>
</evidence>
<dbReference type="PANTHER" id="PTHR46383">
    <property type="entry name" value="ASPARTATE AMINOTRANSFERASE"/>
    <property type="match status" value="1"/>
</dbReference>
<dbReference type="EMBL" id="CP012036">
    <property type="protein sequence ID" value="ALF53858.1"/>
    <property type="molecule type" value="Genomic_DNA"/>
</dbReference>
<dbReference type="Gene3D" id="3.40.640.10">
    <property type="entry name" value="Type I PLP-dependent aspartate aminotransferase-like (Major domain)"/>
    <property type="match status" value="1"/>
</dbReference>
<reference evidence="8 9" key="2">
    <citation type="journal article" date="2016" name="Genome Announc.">
        <title>Draft Genome Sequence of the N2-Fixing Cyanobacterium Nostoc piscinale CENA21, Isolated from the Brazilian Amazon Floodplain.</title>
        <authorList>
            <person name="Leao T."/>
            <person name="Guimaraes P.I."/>
            <person name="de Melo A.G."/>
            <person name="Ramos R.T."/>
            <person name="Leao P.N."/>
            <person name="Silva A."/>
            <person name="Fiore M.F."/>
            <person name="Schneider M.P."/>
        </authorList>
    </citation>
    <scope>NUCLEOTIDE SEQUENCE [LARGE SCALE GENOMIC DNA]</scope>
    <source>
        <strain evidence="8 9">CENA21</strain>
    </source>
</reference>
<dbReference type="NCBIfam" id="NF004621">
    <property type="entry name" value="PRK05957.1"/>
    <property type="match status" value="1"/>
</dbReference>
<dbReference type="PATRIC" id="fig|224013.5.peg.3610"/>
<dbReference type="InterPro" id="IPR050596">
    <property type="entry name" value="AspAT/PAT-like"/>
</dbReference>
<dbReference type="GO" id="GO:0008483">
    <property type="term" value="F:transaminase activity"/>
    <property type="evidence" value="ECO:0007669"/>
    <property type="project" value="UniProtKB-KW"/>
</dbReference>
<evidence type="ECO:0000313" key="9">
    <source>
        <dbReference type="Proteomes" id="UP000062645"/>
    </source>
</evidence>
<dbReference type="GO" id="GO:0006520">
    <property type="term" value="P:amino acid metabolic process"/>
    <property type="evidence" value="ECO:0007669"/>
    <property type="project" value="InterPro"/>
</dbReference>
<dbReference type="InterPro" id="IPR004839">
    <property type="entry name" value="Aminotransferase_I/II_large"/>
</dbReference>
<gene>
    <name evidence="8" type="ORF">ACX27_14970</name>
</gene>
<dbReference type="EC" id="2.6.1.-" evidence="6"/>
<dbReference type="SUPFAM" id="SSF53383">
    <property type="entry name" value="PLP-dependent transferases"/>
    <property type="match status" value="1"/>
</dbReference>
<dbReference type="InterPro" id="IPR004838">
    <property type="entry name" value="NHTrfase_class1_PyrdxlP-BS"/>
</dbReference>
<dbReference type="RefSeq" id="WP_062293911.1">
    <property type="nucleotide sequence ID" value="NZ_CP012036.1"/>
</dbReference>
<organism evidence="8 9">
    <name type="scientific">Nostoc piscinale CENA21</name>
    <dbReference type="NCBI Taxonomy" id="224013"/>
    <lineage>
        <taxon>Bacteria</taxon>
        <taxon>Bacillati</taxon>
        <taxon>Cyanobacteriota</taxon>
        <taxon>Cyanophyceae</taxon>
        <taxon>Nostocales</taxon>
        <taxon>Nostocaceae</taxon>
        <taxon>Nostoc</taxon>
    </lineage>
</organism>
<dbReference type="InterPro" id="IPR015422">
    <property type="entry name" value="PyrdxlP-dep_Trfase_small"/>
</dbReference>
<dbReference type="PROSITE" id="PS00105">
    <property type="entry name" value="AA_TRANSFER_CLASS_1"/>
    <property type="match status" value="1"/>
</dbReference>
<reference evidence="9" key="1">
    <citation type="submission" date="2015-07" db="EMBL/GenBank/DDBJ databases">
        <title>Genome Of Nitrogen-Fixing Cyanobacterium Nostoc piscinale CENA21 From Solimoes/Amazon River Floodplain Sediments And Comparative Genomics To Uncover Biosynthetic Natural Products Potential.</title>
        <authorList>
            <person name="Leao T.F."/>
            <person name="Leao P.N."/>
            <person name="Guimaraes P.I."/>
            <person name="de Melo A.G.C."/>
            <person name="Ramos R.T.J."/>
            <person name="Silva A."/>
            <person name="Fiore M.F."/>
            <person name="Schneider M.P.C."/>
        </authorList>
    </citation>
    <scope>NUCLEOTIDE SEQUENCE [LARGE SCALE GENOMIC DNA]</scope>
    <source>
        <strain evidence="9">CENA21</strain>
    </source>
</reference>
<dbReference type="InterPro" id="IPR015421">
    <property type="entry name" value="PyrdxlP-dep_Trfase_major"/>
</dbReference>
<evidence type="ECO:0000313" key="8">
    <source>
        <dbReference type="EMBL" id="ALF53858.1"/>
    </source>
</evidence>
<protein>
    <recommendedName>
        <fullName evidence="6">Aminotransferase</fullName>
        <ecNumber evidence="6">2.6.1.-</ecNumber>
    </recommendedName>
</protein>
<accession>A0A0M4T2T7</accession>
<evidence type="ECO:0000256" key="1">
    <source>
        <dbReference type="ARBA" id="ARBA00001933"/>
    </source>
</evidence>
<evidence type="ECO:0000256" key="6">
    <source>
        <dbReference type="RuleBase" id="RU000481"/>
    </source>
</evidence>
<evidence type="ECO:0000256" key="3">
    <source>
        <dbReference type="ARBA" id="ARBA00022576"/>
    </source>
</evidence>
<name>A0A0M4T2T7_9NOSO</name>
<dbReference type="AlphaFoldDB" id="A0A0M4T2T7"/>
<keyword evidence="4 6" id="KW-0808">Transferase</keyword>
<dbReference type="Proteomes" id="UP000062645">
    <property type="component" value="Chromosome"/>
</dbReference>
<comment type="similarity">
    <text evidence="2 6">Belongs to the class-I pyridoxal-phosphate-dependent aminotransferase family.</text>
</comment>
<dbReference type="CDD" id="cd00609">
    <property type="entry name" value="AAT_like"/>
    <property type="match status" value="1"/>
</dbReference>
<keyword evidence="3 6" id="KW-0032">Aminotransferase</keyword>
<dbReference type="GO" id="GO:0030170">
    <property type="term" value="F:pyridoxal phosphate binding"/>
    <property type="evidence" value="ECO:0007669"/>
    <property type="project" value="InterPro"/>
</dbReference>